<dbReference type="PANTHER" id="PTHR15654:SF2">
    <property type="entry name" value="COILED-COIL DOMAIN-CONTAINING PROTEIN 113"/>
    <property type="match status" value="1"/>
</dbReference>
<evidence type="ECO:0000256" key="5">
    <source>
        <dbReference type="ARBA" id="ARBA00044506"/>
    </source>
</evidence>
<evidence type="ECO:0000313" key="8">
    <source>
        <dbReference type="EMBL" id="KAJ8704465.1"/>
    </source>
</evidence>
<comment type="subcellular location">
    <subcellularLocation>
        <location evidence="1">Cell projection</location>
        <location evidence="1">Cilium</location>
    </subcellularLocation>
</comment>
<dbReference type="Pfam" id="PF13870">
    <property type="entry name" value="CCDC113_CCDC96_CC"/>
    <property type="match status" value="1"/>
</dbReference>
<evidence type="ECO:0000313" key="9">
    <source>
        <dbReference type="Proteomes" id="UP001231518"/>
    </source>
</evidence>
<keyword evidence="9" id="KW-1185">Reference proteome</keyword>
<dbReference type="Proteomes" id="UP001231518">
    <property type="component" value="Chromosome 29"/>
</dbReference>
<dbReference type="PANTHER" id="PTHR15654">
    <property type="entry name" value="COILED-COIL DOMAIN-CONTAINING PROTEIN 113-RELATED"/>
    <property type="match status" value="1"/>
</dbReference>
<comment type="caution">
    <text evidence="8">The sequence shown here is derived from an EMBL/GenBank/DDBJ whole genome shotgun (WGS) entry which is preliminary data.</text>
</comment>
<keyword evidence="2" id="KW-0970">Cilium biogenesis/degradation</keyword>
<dbReference type="GO" id="GO:0036064">
    <property type="term" value="C:ciliary basal body"/>
    <property type="evidence" value="ECO:0007669"/>
    <property type="project" value="TreeGrafter"/>
</dbReference>
<proteinExistence type="inferred from homology"/>
<dbReference type="EMBL" id="JARGEI010000031">
    <property type="protein sequence ID" value="KAJ8704465.1"/>
    <property type="molecule type" value="Genomic_DNA"/>
</dbReference>
<organism evidence="8 9">
    <name type="scientific">Mythimna separata</name>
    <name type="common">Oriental armyworm</name>
    <name type="synonym">Pseudaletia separata</name>
    <dbReference type="NCBI Taxonomy" id="271217"/>
    <lineage>
        <taxon>Eukaryota</taxon>
        <taxon>Metazoa</taxon>
        <taxon>Ecdysozoa</taxon>
        <taxon>Arthropoda</taxon>
        <taxon>Hexapoda</taxon>
        <taxon>Insecta</taxon>
        <taxon>Pterygota</taxon>
        <taxon>Neoptera</taxon>
        <taxon>Endopterygota</taxon>
        <taxon>Lepidoptera</taxon>
        <taxon>Glossata</taxon>
        <taxon>Ditrysia</taxon>
        <taxon>Noctuoidea</taxon>
        <taxon>Noctuidae</taxon>
        <taxon>Noctuinae</taxon>
        <taxon>Hadenini</taxon>
        <taxon>Mythimna</taxon>
    </lineage>
</organism>
<dbReference type="GO" id="GO:0060271">
    <property type="term" value="P:cilium assembly"/>
    <property type="evidence" value="ECO:0007669"/>
    <property type="project" value="TreeGrafter"/>
</dbReference>
<comment type="similarity">
    <text evidence="5">Belongs to the CFAP263 family.</text>
</comment>
<gene>
    <name evidence="8" type="ORF">PYW07_011653</name>
</gene>
<dbReference type="InterPro" id="IPR025254">
    <property type="entry name" value="CCDC113/CCDC96_CC"/>
</dbReference>
<reference evidence="8" key="1">
    <citation type="submission" date="2023-03" db="EMBL/GenBank/DDBJ databases">
        <title>Chromosome-level genomes of two armyworms, Mythimna separata and Mythimna loreyi, provide insights into the biosynthesis and reception of sex pheromones.</title>
        <authorList>
            <person name="Zhao H."/>
        </authorList>
    </citation>
    <scope>NUCLEOTIDE SEQUENCE</scope>
    <source>
        <strain evidence="8">BeijingLab</strain>
        <tissue evidence="8">Pupa</tissue>
    </source>
</reference>
<name>A0AAD7Y709_MYTSE</name>
<dbReference type="AlphaFoldDB" id="A0AAD7Y709"/>
<evidence type="ECO:0000256" key="3">
    <source>
        <dbReference type="ARBA" id="ARBA00023054"/>
    </source>
</evidence>
<dbReference type="GO" id="GO:0005930">
    <property type="term" value="C:axoneme"/>
    <property type="evidence" value="ECO:0007669"/>
    <property type="project" value="TreeGrafter"/>
</dbReference>
<feature type="domain" description="CCDC113/CCDC96 coiled-coil" evidence="7">
    <location>
        <begin position="235"/>
        <end position="399"/>
    </location>
</feature>
<dbReference type="InterPro" id="IPR051885">
    <property type="entry name" value="CC_CF"/>
</dbReference>
<evidence type="ECO:0000256" key="1">
    <source>
        <dbReference type="ARBA" id="ARBA00004138"/>
    </source>
</evidence>
<accession>A0AAD7Y709</accession>
<keyword evidence="3" id="KW-0175">Coiled coil</keyword>
<protein>
    <recommendedName>
        <fullName evidence="6">Cilia- and flagella-associated protein 263</fullName>
    </recommendedName>
</protein>
<evidence type="ECO:0000256" key="4">
    <source>
        <dbReference type="ARBA" id="ARBA00023273"/>
    </source>
</evidence>
<keyword evidence="4" id="KW-0966">Cell projection</keyword>
<evidence type="ECO:0000259" key="7">
    <source>
        <dbReference type="Pfam" id="PF13870"/>
    </source>
</evidence>
<evidence type="ECO:0000256" key="2">
    <source>
        <dbReference type="ARBA" id="ARBA00022794"/>
    </source>
</evidence>
<sequence>MVYGPGSSMFDVESTSVYTLDVLTDAELVRSVENLKKQVRNLHLENEVLEASIMRLQPSLMTNVYSTLDIAIKRTQSVLQAQRTDSRTTLGSARSLASRTGTSDHSHFYLAAKSKSVLQRKMESSIRAAQSTIKLSKSIMGVSGPKINVEEKLELVHAVTEKEEKDLQNYKKFAKKQHDYLDAQLEEIEIRTNDIEKWTETFEEEVIIEGVEEMTRRIPAETWIRFLAEQGKKIDRQIDKLRIRLSTTNVHHRKLRDAIKIKKDLASRIVPVDFEVKAIEIKAALEKIDETNTQLMELKATTGDANLNLTRYKYELMHITNYLQKVIKLKDVRERQTVKMEAETAVLAAQVVSLEQRLDKIKKTREKYLVPDIQDYVIVKSKISDLQHSIKRLTTSLSIKQFALSNFRKEKRKSDALLSMECLKSAELDSSELPSPITDSNNMIRCTETCAVKHICNPLET</sequence>
<evidence type="ECO:0000256" key="6">
    <source>
        <dbReference type="ARBA" id="ARBA00044798"/>
    </source>
</evidence>